<feature type="transmembrane region" description="Helical" evidence="8">
    <location>
        <begin position="79"/>
        <end position="96"/>
    </location>
</feature>
<dbReference type="Proteomes" id="UP000439994">
    <property type="component" value="Unassembled WGS sequence"/>
</dbReference>
<dbReference type="Gene3D" id="1.10.3470.10">
    <property type="entry name" value="ABC transporter involved in vitamin B12 uptake, BtuC"/>
    <property type="match status" value="1"/>
</dbReference>
<feature type="transmembrane region" description="Helical" evidence="8">
    <location>
        <begin position="108"/>
        <end position="126"/>
    </location>
</feature>
<evidence type="ECO:0000256" key="6">
    <source>
        <dbReference type="ARBA" id="ARBA00022989"/>
    </source>
</evidence>
<sequence length="347" mass="37167">MTSPFNKYDASNLDGSKSKNSNKVQKLLLPLLLLLISVTLALGLGSVYIPFSEVLYCLTEQCSSPINSMIVQDIRLPRVLLALFAGAGLAVAGAVLQNSTNNSLADPYLFGIVSGAGLGAILYNVLNIQLGTIGMSLFAFLGALLSVTLVMSVAISKAYKKTETLILTGVAVSFMLAAASQFLLYVSEPMAANRIIFWLMGSVAFANAESVTWVSTTVITSSIVLWLLRDNIDALLLGDEQAKSLGVNVDLVRILALLITSAMTAIIVAFCGGIGFVGLMIPHIIRWFGFVKMRQLLPMVFVVGAVFLIWVDVIARVSIPNQEIPLGVITSACGSLFFLLILKRRVS</sequence>
<keyword evidence="6 8" id="KW-1133">Transmembrane helix</keyword>
<dbReference type="RefSeq" id="WP_155695347.1">
    <property type="nucleotide sequence ID" value="NZ_WOCD01000003.1"/>
</dbReference>
<dbReference type="AlphaFoldDB" id="A0A6N8F7D5"/>
<keyword evidence="5 8" id="KW-0812">Transmembrane</keyword>
<evidence type="ECO:0000256" key="1">
    <source>
        <dbReference type="ARBA" id="ARBA00004651"/>
    </source>
</evidence>
<gene>
    <name evidence="9" type="ORF">GNP35_06455</name>
</gene>
<dbReference type="InterPro" id="IPR037294">
    <property type="entry name" value="ABC_BtuC-like"/>
</dbReference>
<feature type="transmembrane region" description="Helical" evidence="8">
    <location>
        <begin position="165"/>
        <end position="186"/>
    </location>
</feature>
<dbReference type="GO" id="GO:0033214">
    <property type="term" value="P:siderophore-iron import into cell"/>
    <property type="evidence" value="ECO:0007669"/>
    <property type="project" value="TreeGrafter"/>
</dbReference>
<evidence type="ECO:0000256" key="8">
    <source>
        <dbReference type="SAM" id="Phobius"/>
    </source>
</evidence>
<dbReference type="SUPFAM" id="SSF81345">
    <property type="entry name" value="ABC transporter involved in vitamin B12 uptake, BtuC"/>
    <property type="match status" value="1"/>
</dbReference>
<dbReference type="PANTHER" id="PTHR30472:SF67">
    <property type="entry name" value="PERMEASE OF ABC TRANSPORTER-RELATED"/>
    <property type="match status" value="1"/>
</dbReference>
<accession>A0A6N8F7D5</accession>
<comment type="similarity">
    <text evidence="2">Belongs to the binding-protein-dependent transport system permease family. FecCD subfamily.</text>
</comment>
<evidence type="ECO:0000256" key="4">
    <source>
        <dbReference type="ARBA" id="ARBA00022475"/>
    </source>
</evidence>
<evidence type="ECO:0000256" key="7">
    <source>
        <dbReference type="ARBA" id="ARBA00023136"/>
    </source>
</evidence>
<comment type="caution">
    <text evidence="9">The sequence shown here is derived from an EMBL/GenBank/DDBJ whole genome shotgun (WGS) entry which is preliminary data.</text>
</comment>
<dbReference type="EMBL" id="WOCD01000003">
    <property type="protein sequence ID" value="MUH72148.1"/>
    <property type="molecule type" value="Genomic_DNA"/>
</dbReference>
<comment type="subcellular location">
    <subcellularLocation>
        <location evidence="1">Cell membrane</location>
        <topology evidence="1">Multi-pass membrane protein</topology>
    </subcellularLocation>
</comment>
<evidence type="ECO:0000313" key="10">
    <source>
        <dbReference type="Proteomes" id="UP000439994"/>
    </source>
</evidence>
<organism evidence="9 10">
    <name type="scientific">Psychrosphaera haliotis</name>
    <dbReference type="NCBI Taxonomy" id="555083"/>
    <lineage>
        <taxon>Bacteria</taxon>
        <taxon>Pseudomonadati</taxon>
        <taxon>Pseudomonadota</taxon>
        <taxon>Gammaproteobacteria</taxon>
        <taxon>Alteromonadales</taxon>
        <taxon>Pseudoalteromonadaceae</taxon>
        <taxon>Psychrosphaera</taxon>
    </lineage>
</organism>
<protein>
    <submittedName>
        <fullName evidence="9">Iron chelate uptake ABC transporter family permease subunit</fullName>
    </submittedName>
</protein>
<dbReference type="InterPro" id="IPR000522">
    <property type="entry name" value="ABC_transptr_permease_BtuC"/>
</dbReference>
<evidence type="ECO:0000256" key="3">
    <source>
        <dbReference type="ARBA" id="ARBA00022448"/>
    </source>
</evidence>
<dbReference type="Pfam" id="PF01032">
    <property type="entry name" value="FecCD"/>
    <property type="match status" value="1"/>
</dbReference>
<evidence type="ECO:0000256" key="5">
    <source>
        <dbReference type="ARBA" id="ARBA00022692"/>
    </source>
</evidence>
<keyword evidence="4" id="KW-1003">Cell membrane</keyword>
<keyword evidence="7 8" id="KW-0472">Membrane</keyword>
<keyword evidence="10" id="KW-1185">Reference proteome</keyword>
<evidence type="ECO:0000256" key="2">
    <source>
        <dbReference type="ARBA" id="ARBA00007935"/>
    </source>
</evidence>
<evidence type="ECO:0000313" key="9">
    <source>
        <dbReference type="EMBL" id="MUH72148.1"/>
    </source>
</evidence>
<dbReference type="FunFam" id="1.10.3470.10:FF:000001">
    <property type="entry name" value="Vitamin B12 ABC transporter permease BtuC"/>
    <property type="match status" value="1"/>
</dbReference>
<feature type="transmembrane region" description="Helical" evidence="8">
    <location>
        <begin position="195"/>
        <end position="228"/>
    </location>
</feature>
<feature type="transmembrane region" description="Helical" evidence="8">
    <location>
        <begin position="138"/>
        <end position="159"/>
    </location>
</feature>
<keyword evidence="3" id="KW-0813">Transport</keyword>
<reference evidence="9 10" key="1">
    <citation type="submission" date="2019-11" db="EMBL/GenBank/DDBJ databases">
        <title>P. haliotis isolates from Z. marina roots.</title>
        <authorList>
            <person name="Cohen M."/>
            <person name="Jospin G."/>
            <person name="Eisen J.A."/>
            <person name="Coil D.A."/>
        </authorList>
    </citation>
    <scope>NUCLEOTIDE SEQUENCE [LARGE SCALE GENOMIC DNA]</scope>
    <source>
        <strain evidence="9 10">UCD-MCMsp1aY</strain>
    </source>
</reference>
<dbReference type="GO" id="GO:0022857">
    <property type="term" value="F:transmembrane transporter activity"/>
    <property type="evidence" value="ECO:0007669"/>
    <property type="project" value="InterPro"/>
</dbReference>
<proteinExistence type="inferred from homology"/>
<dbReference type="PANTHER" id="PTHR30472">
    <property type="entry name" value="FERRIC ENTEROBACTIN TRANSPORT SYSTEM PERMEASE PROTEIN"/>
    <property type="match status" value="1"/>
</dbReference>
<feature type="transmembrane region" description="Helical" evidence="8">
    <location>
        <begin position="324"/>
        <end position="342"/>
    </location>
</feature>
<dbReference type="GO" id="GO:0005886">
    <property type="term" value="C:plasma membrane"/>
    <property type="evidence" value="ECO:0007669"/>
    <property type="project" value="UniProtKB-SubCell"/>
</dbReference>
<feature type="transmembrane region" description="Helical" evidence="8">
    <location>
        <begin position="296"/>
        <end position="318"/>
    </location>
</feature>
<feature type="transmembrane region" description="Helical" evidence="8">
    <location>
        <begin position="254"/>
        <end position="284"/>
    </location>
</feature>
<name>A0A6N8F7D5_9GAMM</name>
<dbReference type="OrthoDB" id="9055647at2"/>
<dbReference type="CDD" id="cd06550">
    <property type="entry name" value="TM_ABC_iron-siderophores_like"/>
    <property type="match status" value="1"/>
</dbReference>
<feature type="transmembrane region" description="Helical" evidence="8">
    <location>
        <begin position="27"/>
        <end position="58"/>
    </location>
</feature>